<sequence length="169" mass="19069">SKSTRFRWSQPVGFEPAHTWAIRYVYIGDECMDLCSGHGRCDVGICVCDDAWAGDTCNIPLKPLPKQLRDKFEKPPDKAWITVNGGLISDICEPLPSGKALHFYGACTRQLITTDLDLSEVKLLQFYFKYGCMSVPSNRNQGVFVEYSVNGGISWQPLTELFYDQFTQP</sequence>
<keyword evidence="8" id="KW-0720">Serine protease</keyword>
<keyword evidence="10" id="KW-0106">Calcium</keyword>
<evidence type="ECO:0000256" key="1">
    <source>
        <dbReference type="ARBA" id="ARBA00004498"/>
    </source>
</evidence>
<dbReference type="InterPro" id="IPR034968">
    <property type="entry name" value="Reelin"/>
</dbReference>
<evidence type="ECO:0000313" key="18">
    <source>
        <dbReference type="RefSeq" id="XP_006820452.1"/>
    </source>
</evidence>
<evidence type="ECO:0000256" key="5">
    <source>
        <dbReference type="ARBA" id="ARBA00022670"/>
    </source>
</evidence>
<feature type="non-terminal residue" evidence="18">
    <location>
        <position position="169"/>
    </location>
</feature>
<evidence type="ECO:0000256" key="3">
    <source>
        <dbReference type="ARBA" id="ARBA00022525"/>
    </source>
</evidence>
<evidence type="ECO:0000256" key="6">
    <source>
        <dbReference type="ARBA" id="ARBA00022723"/>
    </source>
</evidence>
<dbReference type="Gene3D" id="2.60.120.260">
    <property type="entry name" value="Galactose-binding domain-like"/>
    <property type="match status" value="2"/>
</dbReference>
<dbReference type="Pfam" id="PF21471">
    <property type="entry name" value="Reelin_subrepeat-B"/>
    <property type="match status" value="1"/>
</dbReference>
<keyword evidence="9" id="KW-0862">Zinc</keyword>
<organism evidence="17 18">
    <name type="scientific">Saccoglossus kowalevskii</name>
    <name type="common">Acorn worm</name>
    <dbReference type="NCBI Taxonomy" id="10224"/>
    <lineage>
        <taxon>Eukaryota</taxon>
        <taxon>Metazoa</taxon>
        <taxon>Hemichordata</taxon>
        <taxon>Enteropneusta</taxon>
        <taxon>Harrimaniidae</taxon>
        <taxon>Saccoglossus</taxon>
    </lineage>
</organism>
<dbReference type="InterPro" id="IPR000742">
    <property type="entry name" value="EGF"/>
</dbReference>
<comment type="function">
    <text evidence="15">Extracellular matrix serine protease secreted by pioneer neurons that plays a role in layering of neurons in the cerebral cortex and cerebellum by coordinating cell positioning during neurodevelopment. Regulates microtubule function in neurons and neuronal migration. Binding to the extracellular domains of lipoprotein receptors VLDLR and LRP8/APOER2 induces tyrosine phosphorylation of DAB1 and modulation of TAU phosphorylation. Affects migration of sympathetic preganglionic neurons in the spinal cord, where it seems to act as a barrier to neuronal migration. Enzymatic activity is important for the modulation of cell adhesion.</text>
</comment>
<evidence type="ECO:0000313" key="17">
    <source>
        <dbReference type="Proteomes" id="UP000694865"/>
    </source>
</evidence>
<proteinExistence type="inferred from homology"/>
<accession>A0ABM0MKB1</accession>
<evidence type="ECO:0000256" key="12">
    <source>
        <dbReference type="ARBA" id="ARBA00023773"/>
    </source>
</evidence>
<comment type="similarity">
    <text evidence="12">Belongs to the reelin family.</text>
</comment>
<dbReference type="PROSITE" id="PS00022">
    <property type="entry name" value="EGF_1"/>
    <property type="match status" value="1"/>
</dbReference>
<evidence type="ECO:0000256" key="10">
    <source>
        <dbReference type="ARBA" id="ARBA00022837"/>
    </source>
</evidence>
<keyword evidence="17" id="KW-1185">Reference proteome</keyword>
<keyword evidence="3" id="KW-0964">Secreted</keyword>
<keyword evidence="4" id="KW-0272">Extracellular matrix</keyword>
<evidence type="ECO:0000256" key="8">
    <source>
        <dbReference type="ARBA" id="ARBA00022825"/>
    </source>
</evidence>
<comment type="subcellular location">
    <subcellularLocation>
        <location evidence="1">Secreted</location>
        <location evidence="1">Extracellular space</location>
        <location evidence="1">Extracellular matrix</location>
    </subcellularLocation>
</comment>
<dbReference type="SUPFAM" id="SSF57196">
    <property type="entry name" value="EGF/Laminin"/>
    <property type="match status" value="1"/>
</dbReference>
<keyword evidence="11" id="KW-0130">Cell adhesion</keyword>
<keyword evidence="7" id="KW-0378">Hydrolase</keyword>
<dbReference type="PANTHER" id="PTHR11841">
    <property type="entry name" value="REELIN"/>
    <property type="match status" value="1"/>
</dbReference>
<feature type="non-terminal residue" evidence="18">
    <location>
        <position position="1"/>
    </location>
</feature>
<feature type="domain" description="EGF-like" evidence="16">
    <location>
        <begin position="46"/>
        <end position="57"/>
    </location>
</feature>
<evidence type="ECO:0000256" key="4">
    <source>
        <dbReference type="ARBA" id="ARBA00022530"/>
    </source>
</evidence>
<evidence type="ECO:0000259" key="16">
    <source>
        <dbReference type="PROSITE" id="PS00022"/>
    </source>
</evidence>
<evidence type="ECO:0000256" key="9">
    <source>
        <dbReference type="ARBA" id="ARBA00022833"/>
    </source>
</evidence>
<evidence type="ECO:0000256" key="7">
    <source>
        <dbReference type="ARBA" id="ARBA00022801"/>
    </source>
</evidence>
<evidence type="ECO:0000256" key="15">
    <source>
        <dbReference type="ARBA" id="ARBA00046064"/>
    </source>
</evidence>
<evidence type="ECO:0000256" key="14">
    <source>
        <dbReference type="ARBA" id="ARBA00044961"/>
    </source>
</evidence>
<dbReference type="PANTHER" id="PTHR11841:SF1">
    <property type="entry name" value="REELIN"/>
    <property type="match status" value="1"/>
</dbReference>
<keyword evidence="6" id="KW-0479">Metal-binding</keyword>
<dbReference type="InterPro" id="IPR049419">
    <property type="entry name" value="Reelin_subrepeat-B"/>
</dbReference>
<comment type="subunit">
    <text evidence="14">Oligomer of disulfide-linked homodimers.</text>
</comment>
<keyword evidence="5" id="KW-0645">Protease</keyword>
<dbReference type="Proteomes" id="UP000694865">
    <property type="component" value="Unplaced"/>
</dbReference>
<dbReference type="Pfam" id="PF23106">
    <property type="entry name" value="EGF_Teneurin"/>
    <property type="match status" value="1"/>
</dbReference>
<evidence type="ECO:0000256" key="11">
    <source>
        <dbReference type="ARBA" id="ARBA00022889"/>
    </source>
</evidence>
<dbReference type="GeneID" id="102808352"/>
<reference evidence="18" key="1">
    <citation type="submission" date="2025-08" db="UniProtKB">
        <authorList>
            <consortium name="RefSeq"/>
        </authorList>
    </citation>
    <scope>IDENTIFICATION</scope>
    <source>
        <tissue evidence="18">Testes</tissue>
    </source>
</reference>
<keyword evidence="2" id="KW-0217">Developmental protein</keyword>
<dbReference type="RefSeq" id="XP_006820452.1">
    <property type="nucleotide sequence ID" value="XM_006820389.1"/>
</dbReference>
<gene>
    <name evidence="18" type="primary">LOC102808352</name>
</gene>
<evidence type="ECO:0000256" key="13">
    <source>
        <dbReference type="ARBA" id="ARBA00023900"/>
    </source>
</evidence>
<name>A0ABM0MKB1_SACKO</name>
<evidence type="ECO:0000256" key="2">
    <source>
        <dbReference type="ARBA" id="ARBA00022473"/>
    </source>
</evidence>
<protein>
    <recommendedName>
        <fullName evidence="13">Reelin</fullName>
    </recommendedName>
</protein>